<evidence type="ECO:0000256" key="1">
    <source>
        <dbReference type="SAM" id="MobiDB-lite"/>
    </source>
</evidence>
<evidence type="ECO:0000313" key="2">
    <source>
        <dbReference type="EMBL" id="KAG9467035.1"/>
    </source>
</evidence>
<reference evidence="2" key="1">
    <citation type="thesis" date="2020" institute="ProQuest LLC" country="789 East Eisenhower Parkway, Ann Arbor, MI, USA">
        <title>Comparative Genomics and Chromosome Evolution.</title>
        <authorList>
            <person name="Mudd A.B."/>
        </authorList>
    </citation>
    <scope>NUCLEOTIDE SEQUENCE</scope>
    <source>
        <strain evidence="2">HN-11 Male</strain>
        <tissue evidence="2">Kidney and liver</tissue>
    </source>
</reference>
<proteinExistence type="predicted"/>
<accession>A0A8J6EDD4</accession>
<gene>
    <name evidence="2" type="ORF">GDO78_015732</name>
</gene>
<protein>
    <submittedName>
        <fullName evidence="2">Uncharacterized protein</fullName>
    </submittedName>
</protein>
<keyword evidence="3" id="KW-1185">Reference proteome</keyword>
<dbReference type="Proteomes" id="UP000770717">
    <property type="component" value="Unassembled WGS sequence"/>
</dbReference>
<dbReference type="AlphaFoldDB" id="A0A8J6EDD4"/>
<organism evidence="2 3">
    <name type="scientific">Eleutherodactylus coqui</name>
    <name type="common">Puerto Rican coqui</name>
    <dbReference type="NCBI Taxonomy" id="57060"/>
    <lineage>
        <taxon>Eukaryota</taxon>
        <taxon>Metazoa</taxon>
        <taxon>Chordata</taxon>
        <taxon>Craniata</taxon>
        <taxon>Vertebrata</taxon>
        <taxon>Euteleostomi</taxon>
        <taxon>Amphibia</taxon>
        <taxon>Batrachia</taxon>
        <taxon>Anura</taxon>
        <taxon>Neobatrachia</taxon>
        <taxon>Hyloidea</taxon>
        <taxon>Eleutherodactylidae</taxon>
        <taxon>Eleutherodactylinae</taxon>
        <taxon>Eleutherodactylus</taxon>
        <taxon>Eleutherodactylus</taxon>
    </lineage>
</organism>
<dbReference type="EMBL" id="WNTK01001661">
    <property type="protein sequence ID" value="KAG9467035.1"/>
    <property type="molecule type" value="Genomic_DNA"/>
</dbReference>
<comment type="caution">
    <text evidence="2">The sequence shown here is derived from an EMBL/GenBank/DDBJ whole genome shotgun (WGS) entry which is preliminary data.</text>
</comment>
<feature type="compositionally biased region" description="Polar residues" evidence="1">
    <location>
        <begin position="37"/>
        <end position="61"/>
    </location>
</feature>
<name>A0A8J6EDD4_ELECQ</name>
<feature type="region of interest" description="Disordered" evidence="1">
    <location>
        <begin position="25"/>
        <end position="82"/>
    </location>
</feature>
<sequence length="82" mass="8916">MASRYSCLGSPKKWTLGREGHLQVGTRKRYPIDGGHDQTSNRAMSSMSTCAKTRSASYSNGTHRERPVASADLADGFCRAPP</sequence>
<evidence type="ECO:0000313" key="3">
    <source>
        <dbReference type="Proteomes" id="UP000770717"/>
    </source>
</evidence>